<protein>
    <recommendedName>
        <fullName evidence="3">Helix-turn-helix domain-containing protein</fullName>
    </recommendedName>
</protein>
<evidence type="ECO:0000313" key="2">
    <source>
        <dbReference type="Proteomes" id="UP000197361"/>
    </source>
</evidence>
<name>A0A246JSY7_9SPHN</name>
<evidence type="ECO:0008006" key="3">
    <source>
        <dbReference type="Google" id="ProtNLM"/>
    </source>
</evidence>
<sequence>MAAAYLGISERMLDTVRNRDDFPVPLRLGRRILWDRKALDAFADNLSLAEPNPWDHVKAL</sequence>
<proteinExistence type="predicted"/>
<gene>
    <name evidence="1" type="ORF">CDQ92_15045</name>
</gene>
<reference evidence="1 2" key="1">
    <citation type="journal article" date="2010" name="Int. J. Syst. Evol. Microbiol.">
        <title>Sphingopyxis bauzanensis sp. nov., a psychrophilic bacterium isolated from soil.</title>
        <authorList>
            <person name="Zhang D.C."/>
            <person name="Liu H.C."/>
            <person name="Xin Y.H."/>
            <person name="Zhou Y.G."/>
            <person name="Schinner F."/>
            <person name="Margesin R."/>
        </authorList>
    </citation>
    <scope>NUCLEOTIDE SEQUENCE [LARGE SCALE GENOMIC DNA]</scope>
    <source>
        <strain evidence="1 2">DSM 22271</strain>
    </source>
</reference>
<comment type="caution">
    <text evidence="1">The sequence shown here is derived from an EMBL/GenBank/DDBJ whole genome shotgun (WGS) entry which is preliminary data.</text>
</comment>
<accession>A0A246JSY7</accession>
<dbReference type="Proteomes" id="UP000197361">
    <property type="component" value="Unassembled WGS sequence"/>
</dbReference>
<keyword evidence="2" id="KW-1185">Reference proteome</keyword>
<evidence type="ECO:0000313" key="1">
    <source>
        <dbReference type="EMBL" id="OWQ96043.1"/>
    </source>
</evidence>
<organism evidence="1 2">
    <name type="scientific">Sphingopyxis bauzanensis</name>
    <dbReference type="NCBI Taxonomy" id="651663"/>
    <lineage>
        <taxon>Bacteria</taxon>
        <taxon>Pseudomonadati</taxon>
        <taxon>Pseudomonadota</taxon>
        <taxon>Alphaproteobacteria</taxon>
        <taxon>Sphingomonadales</taxon>
        <taxon>Sphingomonadaceae</taxon>
        <taxon>Sphingopyxis</taxon>
    </lineage>
</organism>
<dbReference type="AlphaFoldDB" id="A0A246JSY7"/>
<dbReference type="EMBL" id="NISK01000003">
    <property type="protein sequence ID" value="OWQ96043.1"/>
    <property type="molecule type" value="Genomic_DNA"/>
</dbReference>